<dbReference type="InterPro" id="IPR036770">
    <property type="entry name" value="Ankyrin_rpt-contain_sf"/>
</dbReference>
<dbReference type="SUPFAM" id="SSF51206">
    <property type="entry name" value="cAMP-binding domain-like"/>
    <property type="match status" value="1"/>
</dbReference>
<dbReference type="InterPro" id="IPR000595">
    <property type="entry name" value="cNMP-bd_dom"/>
</dbReference>
<name>A0A426ZRZ5_ENSVE</name>
<keyword evidence="3" id="KW-0851">Voltage-gated channel</keyword>
<evidence type="ECO:0000313" key="10">
    <source>
        <dbReference type="EMBL" id="RRT66802.1"/>
    </source>
</evidence>
<keyword evidence="6" id="KW-0040">ANK repeat</keyword>
<dbReference type="InterPro" id="IPR018490">
    <property type="entry name" value="cNMP-bd_dom_sf"/>
</dbReference>
<dbReference type="GO" id="GO:0034702">
    <property type="term" value="C:monoatomic ion channel complex"/>
    <property type="evidence" value="ECO:0007669"/>
    <property type="project" value="UniProtKB-KW"/>
</dbReference>
<evidence type="ECO:0000256" key="5">
    <source>
        <dbReference type="ARBA" id="ARBA00023303"/>
    </source>
</evidence>
<dbReference type="Proteomes" id="UP000287651">
    <property type="component" value="Unassembled WGS sequence"/>
</dbReference>
<dbReference type="PROSITE" id="PS50297">
    <property type="entry name" value="ANK_REP_REGION"/>
    <property type="match status" value="3"/>
</dbReference>
<proteinExistence type="predicted"/>
<keyword evidence="5" id="KW-0407">Ion channel</keyword>
<dbReference type="InterPro" id="IPR002110">
    <property type="entry name" value="Ankyrin_rpt"/>
</dbReference>
<feature type="compositionally biased region" description="Basic and acidic residues" evidence="7">
    <location>
        <begin position="560"/>
        <end position="576"/>
    </location>
</feature>
<dbReference type="Pfam" id="PF12796">
    <property type="entry name" value="Ank_2"/>
    <property type="match status" value="2"/>
</dbReference>
<keyword evidence="3" id="KW-0813">Transport</keyword>
<dbReference type="PANTHER" id="PTHR45743:SF2">
    <property type="entry name" value="POTASSIUM CHANNEL AKT1"/>
    <property type="match status" value="1"/>
</dbReference>
<dbReference type="InterPro" id="IPR014710">
    <property type="entry name" value="RmlC-like_jellyroll"/>
</dbReference>
<protein>
    <recommendedName>
        <fullName evidence="12">Potassium channel AKT1</fullName>
    </recommendedName>
</protein>
<evidence type="ECO:0000256" key="6">
    <source>
        <dbReference type="PROSITE-ProRule" id="PRU00023"/>
    </source>
</evidence>
<accession>A0A426ZRZ5</accession>
<dbReference type="SUPFAM" id="SSF48403">
    <property type="entry name" value="Ankyrin repeat"/>
    <property type="match status" value="1"/>
</dbReference>
<dbReference type="PROSITE" id="PS50088">
    <property type="entry name" value="ANK_REPEAT"/>
    <property type="match status" value="3"/>
</dbReference>
<feature type="domain" description="Cyclic nucleotide-binding" evidence="8">
    <location>
        <begin position="97"/>
        <end position="167"/>
    </location>
</feature>
<keyword evidence="1" id="KW-0633">Potassium transport</keyword>
<feature type="region of interest" description="Disordered" evidence="7">
    <location>
        <begin position="556"/>
        <end position="576"/>
    </location>
</feature>
<comment type="caution">
    <text evidence="10">The sequence shown here is derived from an EMBL/GenBank/DDBJ whole genome shotgun (WGS) entry which is preliminary data.</text>
</comment>
<dbReference type="CDD" id="cd00038">
    <property type="entry name" value="CAP_ED"/>
    <property type="match status" value="1"/>
</dbReference>
<keyword evidence="3" id="KW-0406">Ion transport</keyword>
<dbReference type="InterPro" id="IPR045319">
    <property type="entry name" value="KAT/AKT"/>
</dbReference>
<dbReference type="PROSITE" id="PS50042">
    <property type="entry name" value="CNMP_BINDING_3"/>
    <property type="match status" value="1"/>
</dbReference>
<dbReference type="SMART" id="SM00248">
    <property type="entry name" value="ANK"/>
    <property type="match status" value="4"/>
</dbReference>
<dbReference type="Pfam" id="PF11834">
    <property type="entry name" value="KHA"/>
    <property type="match status" value="1"/>
</dbReference>
<feature type="region of interest" description="Disordered" evidence="7">
    <location>
        <begin position="394"/>
        <end position="439"/>
    </location>
</feature>
<organism evidence="10 11">
    <name type="scientific">Ensete ventricosum</name>
    <name type="common">Abyssinian banana</name>
    <name type="synonym">Musa ensete</name>
    <dbReference type="NCBI Taxonomy" id="4639"/>
    <lineage>
        <taxon>Eukaryota</taxon>
        <taxon>Viridiplantae</taxon>
        <taxon>Streptophyta</taxon>
        <taxon>Embryophyta</taxon>
        <taxon>Tracheophyta</taxon>
        <taxon>Spermatophyta</taxon>
        <taxon>Magnoliopsida</taxon>
        <taxon>Liliopsida</taxon>
        <taxon>Zingiberales</taxon>
        <taxon>Musaceae</taxon>
        <taxon>Ensete</taxon>
    </lineage>
</organism>
<dbReference type="GO" id="GO:0005249">
    <property type="term" value="F:voltage-gated potassium channel activity"/>
    <property type="evidence" value="ECO:0007669"/>
    <property type="project" value="InterPro"/>
</dbReference>
<evidence type="ECO:0000256" key="2">
    <source>
        <dbReference type="ARBA" id="ARBA00022826"/>
    </source>
</evidence>
<dbReference type="Gene3D" id="2.60.120.10">
    <property type="entry name" value="Jelly Rolls"/>
    <property type="match status" value="1"/>
</dbReference>
<evidence type="ECO:0000259" key="8">
    <source>
        <dbReference type="PROSITE" id="PS50042"/>
    </source>
</evidence>
<evidence type="ECO:0000256" key="3">
    <source>
        <dbReference type="ARBA" id="ARBA00022882"/>
    </source>
</evidence>
<dbReference type="PROSITE" id="PS51490">
    <property type="entry name" value="KHA"/>
    <property type="match status" value="1"/>
</dbReference>
<dbReference type="SUPFAM" id="SSF81324">
    <property type="entry name" value="Voltage-gated potassium channels"/>
    <property type="match status" value="1"/>
</dbReference>
<evidence type="ECO:0000256" key="7">
    <source>
        <dbReference type="SAM" id="MobiDB-lite"/>
    </source>
</evidence>
<dbReference type="SMART" id="SM00100">
    <property type="entry name" value="cNMP"/>
    <property type="match status" value="1"/>
</dbReference>
<dbReference type="Gene3D" id="1.25.40.20">
    <property type="entry name" value="Ankyrin repeat-containing domain"/>
    <property type="match status" value="1"/>
</dbReference>
<dbReference type="InterPro" id="IPR021789">
    <property type="entry name" value="KHA_dom"/>
</dbReference>
<reference evidence="10 11" key="1">
    <citation type="journal article" date="2014" name="Agronomy (Basel)">
        <title>A Draft Genome Sequence for Ensete ventricosum, the Drought-Tolerant Tree Against Hunger.</title>
        <authorList>
            <person name="Harrison J."/>
            <person name="Moore K.A."/>
            <person name="Paszkiewicz K."/>
            <person name="Jones T."/>
            <person name="Grant M."/>
            <person name="Ambacheew D."/>
            <person name="Muzemil S."/>
            <person name="Studholme D.J."/>
        </authorList>
    </citation>
    <scope>NUCLEOTIDE SEQUENCE [LARGE SCALE GENOMIC DNA]</scope>
</reference>
<feature type="repeat" description="ANK" evidence="6">
    <location>
        <begin position="239"/>
        <end position="271"/>
    </location>
</feature>
<keyword evidence="4" id="KW-0630">Potassium</keyword>
<dbReference type="EMBL" id="AMZH03005285">
    <property type="protein sequence ID" value="RRT66802.1"/>
    <property type="molecule type" value="Genomic_DNA"/>
</dbReference>
<dbReference type="AlphaFoldDB" id="A0A426ZRZ5"/>
<evidence type="ECO:0000259" key="9">
    <source>
        <dbReference type="PROSITE" id="PS51490"/>
    </source>
</evidence>
<feature type="repeat" description="ANK" evidence="6">
    <location>
        <begin position="336"/>
        <end position="368"/>
    </location>
</feature>
<evidence type="ECO:0000256" key="1">
    <source>
        <dbReference type="ARBA" id="ARBA00022538"/>
    </source>
</evidence>
<evidence type="ECO:0000313" key="11">
    <source>
        <dbReference type="Proteomes" id="UP000287651"/>
    </source>
</evidence>
<gene>
    <name evidence="10" type="ORF">B296_00013612</name>
</gene>
<feature type="repeat" description="ANK" evidence="6">
    <location>
        <begin position="272"/>
        <end position="304"/>
    </location>
</feature>
<evidence type="ECO:0008006" key="12">
    <source>
        <dbReference type="Google" id="ProtNLM"/>
    </source>
</evidence>
<keyword evidence="2" id="KW-0631">Potassium channel</keyword>
<dbReference type="PRINTS" id="PR01415">
    <property type="entry name" value="ANKYRIN"/>
</dbReference>
<sequence length="576" mass="62870">MIFATVYMLFNLGLTAYLIGNMTNLVVHGTSRTRRYVSWSEKACRICSVMFDCAVSLRMLVGVIAEGYDSSGHRVCTKKPDPGTAARTNGLPSQFEVSEMKGEYFPPREDVILQNEAPTDFYILVTGSAIVRVAKKGDLVGEIGILCYRPQLFTVRTRSLCQLLRLNPILIQLSMVLQYLKEQMDDPLMEGLLRDIETMLTRGRLELPLTLSFAVVRGDDLLLHQLLRRGLDPNESDNNGQTSLHIAASKGNEHCVRLLLDFGADPNSADSEGSVPLWEAILGKHEQVVKLLIDNGAQLSPGDMGHFACTAAAQNSIELLEDIIRYGGDVKAEKKDGSTALHRAVCEGNLRLAEFLIQHGADMDKPDHHGWTPRSLADQQGHDEIKALFDVVKAEGPNSGSPLPPPVRRFSSEPIMPPAVGDDIRPSSSSPFGALEKSEQARRENFHNSLFGIISAASFSNRQSHSGLLSTVAGPPRHVIGGGGQQQQPTNLQRVTISCPERRDTSAKLVLLPDSLQELLDIGSKKFGFAACKAFTKDGAEIDDVKLIRDGDHIVLAGDESGRSNGHDSEKSSQST</sequence>
<dbReference type="PANTHER" id="PTHR45743">
    <property type="entry name" value="POTASSIUM CHANNEL AKT1"/>
    <property type="match status" value="1"/>
</dbReference>
<evidence type="ECO:0000256" key="4">
    <source>
        <dbReference type="ARBA" id="ARBA00022958"/>
    </source>
</evidence>
<feature type="domain" description="KHA" evidence="9">
    <location>
        <begin position="494"/>
        <end position="574"/>
    </location>
</feature>